<evidence type="ECO:0000313" key="2">
    <source>
        <dbReference type="Proteomes" id="UP001139308"/>
    </source>
</evidence>
<dbReference type="InterPro" id="IPR058891">
    <property type="entry name" value="CPPA"/>
</dbReference>
<evidence type="ECO:0000313" key="1">
    <source>
        <dbReference type="EMBL" id="MCG5075364.1"/>
    </source>
</evidence>
<dbReference type="AlphaFoldDB" id="A0A9X1RUV2"/>
<organism evidence="1 2">
    <name type="scientific">Paraburkholderia tagetis</name>
    <dbReference type="NCBI Taxonomy" id="2913261"/>
    <lineage>
        <taxon>Bacteria</taxon>
        <taxon>Pseudomonadati</taxon>
        <taxon>Pseudomonadota</taxon>
        <taxon>Betaproteobacteria</taxon>
        <taxon>Burkholderiales</taxon>
        <taxon>Burkholderiaceae</taxon>
        <taxon>Paraburkholderia</taxon>
    </lineage>
</organism>
<dbReference type="Pfam" id="PF25860">
    <property type="entry name" value="CPPA"/>
    <property type="match status" value="1"/>
</dbReference>
<protein>
    <submittedName>
        <fullName evidence="1">Cryptic plasmid protein A</fullName>
    </submittedName>
</protein>
<dbReference type="RefSeq" id="WP_238465209.1">
    <property type="nucleotide sequence ID" value="NZ_JAKLJA010000014.1"/>
</dbReference>
<accession>A0A9X1RUV2</accession>
<dbReference type="Proteomes" id="UP001139308">
    <property type="component" value="Unassembled WGS sequence"/>
</dbReference>
<keyword evidence="2" id="KW-1185">Reference proteome</keyword>
<sequence>MDASSTVDTDVILANDRDRRVYDYLIATCGESKVANARQQLPGRTRPYVSNIAKMLGVTIPDAVVITPRAEGNVPLAVEGWDGGCGIG</sequence>
<gene>
    <name evidence="1" type="ORF">L5014_18660</name>
</gene>
<name>A0A9X1RUV2_9BURK</name>
<dbReference type="EMBL" id="JAKLJA010000014">
    <property type="protein sequence ID" value="MCG5075364.1"/>
    <property type="molecule type" value="Genomic_DNA"/>
</dbReference>
<comment type="caution">
    <text evidence="1">The sequence shown here is derived from an EMBL/GenBank/DDBJ whole genome shotgun (WGS) entry which is preliminary data.</text>
</comment>
<proteinExistence type="predicted"/>
<reference evidence="1" key="1">
    <citation type="submission" date="2022-01" db="EMBL/GenBank/DDBJ databases">
        <title>Genome sequence and assembly of Parabukholderia sp. RG36.</title>
        <authorList>
            <person name="Chhetri G."/>
        </authorList>
    </citation>
    <scope>NUCLEOTIDE SEQUENCE</scope>
    <source>
        <strain evidence="1">RG36</strain>
    </source>
</reference>